<keyword evidence="1 2" id="KW-0732">Signal</keyword>
<organism evidence="4 5">
    <name type="scientific">Streptomyces roseus</name>
    <dbReference type="NCBI Taxonomy" id="66430"/>
    <lineage>
        <taxon>Bacteria</taxon>
        <taxon>Bacillati</taxon>
        <taxon>Actinomycetota</taxon>
        <taxon>Actinomycetes</taxon>
        <taxon>Kitasatosporales</taxon>
        <taxon>Streptomycetaceae</taxon>
        <taxon>Streptomyces</taxon>
    </lineage>
</organism>
<dbReference type="InterPro" id="IPR013830">
    <property type="entry name" value="SGNH_hydro"/>
</dbReference>
<keyword evidence="5" id="KW-1185">Reference proteome</keyword>
<feature type="chain" id="PRO_5005284661" description="SGNH hydrolase-type esterase domain-containing protein" evidence="2">
    <location>
        <begin position="27"/>
        <end position="511"/>
    </location>
</feature>
<dbReference type="AlphaFoldDB" id="A0A0J6XI56"/>
<dbReference type="InterPro" id="IPR013517">
    <property type="entry name" value="FG-GAP"/>
</dbReference>
<dbReference type="InterPro" id="IPR051532">
    <property type="entry name" value="Ester_Hydrolysis_Enzymes"/>
</dbReference>
<protein>
    <recommendedName>
        <fullName evidence="3">SGNH hydrolase-type esterase domain-containing protein</fullName>
    </recommendedName>
</protein>
<dbReference type="Gene3D" id="3.40.50.1110">
    <property type="entry name" value="SGNH hydrolase"/>
    <property type="match status" value="1"/>
</dbReference>
<feature type="domain" description="SGNH hydrolase-type esterase" evidence="3">
    <location>
        <begin position="40"/>
        <end position="217"/>
    </location>
</feature>
<evidence type="ECO:0000259" key="3">
    <source>
        <dbReference type="Pfam" id="PF13472"/>
    </source>
</evidence>
<gene>
    <name evidence="4" type="ORF">ACS04_32285</name>
</gene>
<evidence type="ECO:0000313" key="5">
    <source>
        <dbReference type="Proteomes" id="UP000035932"/>
    </source>
</evidence>
<dbReference type="InterPro" id="IPR028994">
    <property type="entry name" value="Integrin_alpha_N"/>
</dbReference>
<dbReference type="RefSeq" id="WP_048480390.1">
    <property type="nucleotide sequence ID" value="NZ_JBIRUD010000031.1"/>
</dbReference>
<dbReference type="OrthoDB" id="468550at2"/>
<dbReference type="Pfam" id="PF13517">
    <property type="entry name" value="FG-GAP_3"/>
    <property type="match status" value="2"/>
</dbReference>
<dbReference type="PATRIC" id="fig|66430.4.peg.3016"/>
<sequence length="511" mass="53964">MKRTALASLSFVTALTLAASGSPAAAAPVAAPPLLRIMPLGDSITAGAYSSTEAGYRAPLWGLMAGQTRYTPDFVGSGSFGAVGDPDNEGHSGWTIDQVRAEIDRWQDAARPDVILLHLGINDLKWHAADPEDAARRLLDLVDRLQAQRPGTTVLVLGLLTDTPGLEAQIQAFNSVLQGQQASRQAAGQHFRYVAPPRLDVAAELPDGLHPNDAGYRKLATTYNAAIEEAVTAGWTRRTPAPRAGTESGGTGAVRWADFDGDGRTDQLTIADGGEVRARLNRAGGWQDVGRIATGVTTDRARVRFADFDGDGKTDYLLIAPGGGVTVYLNKGGDVAGPNGWQHVGQMAWGTTTRHEQVRFADWDGDGRTDYVTIADNGALTVHLNRGGDPAGPTGWVGLGQVATGTTQDRSRVRLADLDGDGRADYNTVNPDGSLTTYLNRGGDRHGGWQNLGRTASGVTTHHEHVQLADVNGDTHADYLNATTDGATHAYLFNGGDASGSDGWTYIGALL</sequence>
<evidence type="ECO:0000313" key="4">
    <source>
        <dbReference type="EMBL" id="KMO93907.1"/>
    </source>
</evidence>
<feature type="signal peptide" evidence="2">
    <location>
        <begin position="1"/>
        <end position="26"/>
    </location>
</feature>
<accession>A0A0J6XI56</accession>
<dbReference type="PANTHER" id="PTHR30383:SF5">
    <property type="entry name" value="SGNH HYDROLASE-TYPE ESTERASE DOMAIN-CONTAINING PROTEIN"/>
    <property type="match status" value="1"/>
</dbReference>
<dbReference type="GO" id="GO:0004622">
    <property type="term" value="F:phosphatidylcholine lysophospholipase activity"/>
    <property type="evidence" value="ECO:0007669"/>
    <property type="project" value="TreeGrafter"/>
</dbReference>
<evidence type="ECO:0000256" key="2">
    <source>
        <dbReference type="SAM" id="SignalP"/>
    </source>
</evidence>
<comment type="caution">
    <text evidence="4">The sequence shown here is derived from an EMBL/GenBank/DDBJ whole genome shotgun (WGS) entry which is preliminary data.</text>
</comment>
<dbReference type="Pfam" id="PF13472">
    <property type="entry name" value="Lipase_GDSL_2"/>
    <property type="match status" value="1"/>
</dbReference>
<dbReference type="STRING" id="66430.ACS04_32285"/>
<reference evidence="4 5" key="1">
    <citation type="submission" date="2015-06" db="EMBL/GenBank/DDBJ databases">
        <title>Recapitulation of the evolution of biosynthetic gene clusters reveals hidden chemical diversity on bacterial genomes.</title>
        <authorList>
            <person name="Cruz-Morales P."/>
            <person name="Martinez-Guerrero C."/>
            <person name="Morales-Escalante M.A."/>
            <person name="Yanez-Guerra L.A."/>
            <person name="Kopp J.F."/>
            <person name="Feldmann J."/>
            <person name="Ramos-Aboites H.E."/>
            <person name="Barona-Gomez F."/>
        </authorList>
    </citation>
    <scope>NUCLEOTIDE SEQUENCE [LARGE SCALE GENOMIC DNA]</scope>
    <source>
        <strain evidence="4 5">ATCC 31245</strain>
    </source>
</reference>
<dbReference type="SUPFAM" id="SSF52266">
    <property type="entry name" value="SGNH hydrolase"/>
    <property type="match status" value="1"/>
</dbReference>
<dbReference type="EMBL" id="LFML01000157">
    <property type="protein sequence ID" value="KMO93907.1"/>
    <property type="molecule type" value="Genomic_DNA"/>
</dbReference>
<evidence type="ECO:0000256" key="1">
    <source>
        <dbReference type="ARBA" id="ARBA00022729"/>
    </source>
</evidence>
<name>A0A0J6XI56_9ACTN</name>
<dbReference type="PANTHER" id="PTHR30383">
    <property type="entry name" value="THIOESTERASE 1/PROTEASE 1/LYSOPHOSPHOLIPASE L1"/>
    <property type="match status" value="1"/>
</dbReference>
<dbReference type="InterPro" id="IPR036514">
    <property type="entry name" value="SGNH_hydro_sf"/>
</dbReference>
<proteinExistence type="predicted"/>
<dbReference type="Proteomes" id="UP000035932">
    <property type="component" value="Unassembled WGS sequence"/>
</dbReference>
<dbReference type="SUPFAM" id="SSF69318">
    <property type="entry name" value="Integrin alpha N-terminal domain"/>
    <property type="match status" value="1"/>
</dbReference>
<dbReference type="CDD" id="cd01833">
    <property type="entry name" value="XynB_like"/>
    <property type="match status" value="1"/>
</dbReference>